<comment type="caution">
    <text evidence="2">The sequence shown here is derived from an EMBL/GenBank/DDBJ whole genome shotgun (WGS) entry which is preliminary data.</text>
</comment>
<feature type="region of interest" description="Disordered" evidence="1">
    <location>
        <begin position="124"/>
        <end position="176"/>
    </location>
</feature>
<accession>A0A8T0LC95</accession>
<proteinExistence type="predicted"/>
<evidence type="ECO:0000313" key="3">
    <source>
        <dbReference type="Proteomes" id="UP000743370"/>
    </source>
</evidence>
<feature type="compositionally biased region" description="Low complexity" evidence="1">
    <location>
        <begin position="124"/>
        <end position="135"/>
    </location>
</feature>
<feature type="compositionally biased region" description="Basic and acidic residues" evidence="1">
    <location>
        <begin position="162"/>
        <end position="176"/>
    </location>
</feature>
<feature type="region of interest" description="Disordered" evidence="1">
    <location>
        <begin position="1"/>
        <end position="58"/>
    </location>
</feature>
<name>A0A8T0LC95_PHAAN</name>
<evidence type="ECO:0000313" key="2">
    <source>
        <dbReference type="EMBL" id="KAG2409647.1"/>
    </source>
</evidence>
<protein>
    <submittedName>
        <fullName evidence="2">Uncharacterized protein</fullName>
    </submittedName>
</protein>
<dbReference type="AlphaFoldDB" id="A0A8T0LC95"/>
<gene>
    <name evidence="2" type="ORF">HKW66_Vig0003120</name>
</gene>
<feature type="compositionally biased region" description="Basic and acidic residues" evidence="1">
    <location>
        <begin position="139"/>
        <end position="149"/>
    </location>
</feature>
<dbReference type="Proteomes" id="UP000743370">
    <property type="component" value="Unassembled WGS sequence"/>
</dbReference>
<sequence length="176" mass="19543">MCAYASVHSTRENRNPPRTLSSPRRPRPRRQPPLRRQSSFQTKPPSRQHDLKRLSDGDLERWRQAATTDGSPIWSGLTTAIWSGGSREAEAAATDAAAADAATMEGSSIWNGLAMAIWSCGSRAAEATTEATTEATAEDVQRRRNEGSESTRGVSRKKRRRMGDQTERRSENEELM</sequence>
<feature type="compositionally biased region" description="Basic residues" evidence="1">
    <location>
        <begin position="24"/>
        <end position="33"/>
    </location>
</feature>
<organism evidence="2 3">
    <name type="scientific">Phaseolus angularis</name>
    <name type="common">Azuki bean</name>
    <name type="synonym">Vigna angularis</name>
    <dbReference type="NCBI Taxonomy" id="3914"/>
    <lineage>
        <taxon>Eukaryota</taxon>
        <taxon>Viridiplantae</taxon>
        <taxon>Streptophyta</taxon>
        <taxon>Embryophyta</taxon>
        <taxon>Tracheophyta</taxon>
        <taxon>Spermatophyta</taxon>
        <taxon>Magnoliopsida</taxon>
        <taxon>eudicotyledons</taxon>
        <taxon>Gunneridae</taxon>
        <taxon>Pentapetalae</taxon>
        <taxon>rosids</taxon>
        <taxon>fabids</taxon>
        <taxon>Fabales</taxon>
        <taxon>Fabaceae</taxon>
        <taxon>Papilionoideae</taxon>
        <taxon>50 kb inversion clade</taxon>
        <taxon>NPAAA clade</taxon>
        <taxon>indigoferoid/millettioid clade</taxon>
        <taxon>Phaseoleae</taxon>
        <taxon>Vigna</taxon>
    </lineage>
</organism>
<evidence type="ECO:0000256" key="1">
    <source>
        <dbReference type="SAM" id="MobiDB-lite"/>
    </source>
</evidence>
<feature type="compositionally biased region" description="Basic and acidic residues" evidence="1">
    <location>
        <begin position="47"/>
        <end position="58"/>
    </location>
</feature>
<dbReference type="EMBL" id="JABFOF010000001">
    <property type="protein sequence ID" value="KAG2409647.1"/>
    <property type="molecule type" value="Genomic_DNA"/>
</dbReference>
<reference evidence="2 3" key="1">
    <citation type="submission" date="2020-05" db="EMBL/GenBank/DDBJ databases">
        <title>Vigna angularis (adzuki bean) Var. LongXiaoDou No. 4 denovo assembly.</title>
        <authorList>
            <person name="Xiang H."/>
        </authorList>
    </citation>
    <scope>NUCLEOTIDE SEQUENCE [LARGE SCALE GENOMIC DNA]</scope>
    <source>
        <tissue evidence="2">Leaf</tissue>
    </source>
</reference>